<dbReference type="OrthoDB" id="4816997at2"/>
<dbReference type="Pfam" id="PF13480">
    <property type="entry name" value="Acetyltransf_6"/>
    <property type="match status" value="1"/>
</dbReference>
<dbReference type="Proteomes" id="UP000198507">
    <property type="component" value="Unassembled WGS sequence"/>
</dbReference>
<keyword evidence="4" id="KW-1185">Reference proteome</keyword>
<sequence>MPAEPTVRLLAPADVTPAVEAAWRALADRAAEPNPCNEPDMLLPAMRLLPDGDRVRLLTVTDGDRLDALLPVVPVRRWRGRVPLPALVSWAHDFQVLGTPLVDAEHATRALTAVLRAPWRGRRGAAVLEIEDLGDDGPVAAALDGAAASLGLTARRWDGFERPVLARDGDGAPVGDDRRERRRRARRTLERALGPTTSVDRSADPGAVDLLLRMEAAGWKGREGTAMACDPAATAFFREVCDRFRAAGRLELRSLDVPAGPVSMEAVLHAGDGAFHLKTAYDEEYREYSPGMLAMVGYADRFAAEPTGFRDVCTGGPAEAEGRLWPGRRRISTVVLPFADPVSRVAVGALAALRSSRAR</sequence>
<organism evidence="3 4">
    <name type="scientific">Geodermatophilus poikilotrophus</name>
    <dbReference type="NCBI Taxonomy" id="1333667"/>
    <lineage>
        <taxon>Bacteria</taxon>
        <taxon>Bacillati</taxon>
        <taxon>Actinomycetota</taxon>
        <taxon>Actinomycetes</taxon>
        <taxon>Geodermatophilales</taxon>
        <taxon>Geodermatophilaceae</taxon>
        <taxon>Geodermatophilus</taxon>
    </lineage>
</organism>
<evidence type="ECO:0000259" key="2">
    <source>
        <dbReference type="Pfam" id="PF13480"/>
    </source>
</evidence>
<name>A0A1I0FA97_9ACTN</name>
<protein>
    <submittedName>
        <fullName evidence="3">Acetyltransferase involved in cellulose biosynthesis, CelD/BcsL family</fullName>
    </submittedName>
</protein>
<proteinExistence type="predicted"/>
<reference evidence="4" key="1">
    <citation type="submission" date="2016-10" db="EMBL/GenBank/DDBJ databases">
        <authorList>
            <person name="Varghese N."/>
            <person name="Submissions S."/>
        </authorList>
    </citation>
    <scope>NUCLEOTIDE SEQUENCE [LARGE SCALE GENOMIC DNA]</scope>
    <source>
        <strain evidence="4">DSM 44209</strain>
    </source>
</reference>
<dbReference type="EMBL" id="FOIE01000005">
    <property type="protein sequence ID" value="SET54850.1"/>
    <property type="molecule type" value="Genomic_DNA"/>
</dbReference>
<dbReference type="InterPro" id="IPR038740">
    <property type="entry name" value="BioF2-like_GNAT_dom"/>
</dbReference>
<dbReference type="SUPFAM" id="SSF55729">
    <property type="entry name" value="Acyl-CoA N-acyltransferases (Nat)"/>
    <property type="match status" value="1"/>
</dbReference>
<dbReference type="InterPro" id="IPR016181">
    <property type="entry name" value="Acyl_CoA_acyltransferase"/>
</dbReference>
<feature type="domain" description="BioF2-like acetyltransferase" evidence="2">
    <location>
        <begin position="178"/>
        <end position="319"/>
    </location>
</feature>
<feature type="compositionally biased region" description="Basic and acidic residues" evidence="1">
    <location>
        <begin position="168"/>
        <end position="179"/>
    </location>
</feature>
<evidence type="ECO:0000256" key="1">
    <source>
        <dbReference type="SAM" id="MobiDB-lite"/>
    </source>
</evidence>
<evidence type="ECO:0000313" key="4">
    <source>
        <dbReference type="Proteomes" id="UP000198507"/>
    </source>
</evidence>
<keyword evidence="3" id="KW-0808">Transferase</keyword>
<dbReference type="GO" id="GO:0016740">
    <property type="term" value="F:transferase activity"/>
    <property type="evidence" value="ECO:0007669"/>
    <property type="project" value="UniProtKB-KW"/>
</dbReference>
<feature type="region of interest" description="Disordered" evidence="1">
    <location>
        <begin position="168"/>
        <end position="200"/>
    </location>
</feature>
<dbReference type="RefSeq" id="WP_091445110.1">
    <property type="nucleotide sequence ID" value="NZ_FOIE01000005.1"/>
</dbReference>
<gene>
    <name evidence="3" type="ORF">SAMN04488546_2844</name>
</gene>
<evidence type="ECO:0000313" key="3">
    <source>
        <dbReference type="EMBL" id="SET54850.1"/>
    </source>
</evidence>
<dbReference type="AlphaFoldDB" id="A0A1I0FA97"/>
<accession>A0A1I0FA97</accession>